<gene>
    <name evidence="2" type="ORF">RJ639_018515</name>
</gene>
<reference evidence="2" key="1">
    <citation type="submission" date="2022-12" db="EMBL/GenBank/DDBJ databases">
        <title>Draft genome assemblies for two species of Escallonia (Escalloniales).</title>
        <authorList>
            <person name="Chanderbali A."/>
            <person name="Dervinis C."/>
            <person name="Anghel I."/>
            <person name="Soltis D."/>
            <person name="Soltis P."/>
            <person name="Zapata F."/>
        </authorList>
    </citation>
    <scope>NUCLEOTIDE SEQUENCE</scope>
    <source>
        <strain evidence="2">UCBG64.0493</strain>
        <tissue evidence="2">Leaf</tissue>
    </source>
</reference>
<dbReference type="AlphaFoldDB" id="A0AA88VA86"/>
<name>A0AA88VA86_9ASTE</name>
<comment type="caution">
    <text evidence="2">The sequence shown here is derived from an EMBL/GenBank/DDBJ whole genome shotgun (WGS) entry which is preliminary data.</text>
</comment>
<feature type="compositionally biased region" description="Basic and acidic residues" evidence="1">
    <location>
        <begin position="206"/>
        <end position="217"/>
    </location>
</feature>
<evidence type="ECO:0000313" key="2">
    <source>
        <dbReference type="EMBL" id="KAK3004208.1"/>
    </source>
</evidence>
<feature type="region of interest" description="Disordered" evidence="1">
    <location>
        <begin position="150"/>
        <end position="217"/>
    </location>
</feature>
<evidence type="ECO:0000313" key="3">
    <source>
        <dbReference type="Proteomes" id="UP001188597"/>
    </source>
</evidence>
<protein>
    <submittedName>
        <fullName evidence="2">Uncharacterized protein</fullName>
    </submittedName>
</protein>
<dbReference type="EMBL" id="JAVXUP010002292">
    <property type="protein sequence ID" value="KAK3004208.1"/>
    <property type="molecule type" value="Genomic_DNA"/>
</dbReference>
<evidence type="ECO:0000256" key="1">
    <source>
        <dbReference type="SAM" id="MobiDB-lite"/>
    </source>
</evidence>
<keyword evidence="3" id="KW-1185">Reference proteome</keyword>
<organism evidence="2 3">
    <name type="scientific">Escallonia herrerae</name>
    <dbReference type="NCBI Taxonomy" id="1293975"/>
    <lineage>
        <taxon>Eukaryota</taxon>
        <taxon>Viridiplantae</taxon>
        <taxon>Streptophyta</taxon>
        <taxon>Embryophyta</taxon>
        <taxon>Tracheophyta</taxon>
        <taxon>Spermatophyta</taxon>
        <taxon>Magnoliopsida</taxon>
        <taxon>eudicotyledons</taxon>
        <taxon>Gunneridae</taxon>
        <taxon>Pentapetalae</taxon>
        <taxon>asterids</taxon>
        <taxon>campanulids</taxon>
        <taxon>Escalloniales</taxon>
        <taxon>Escalloniaceae</taxon>
        <taxon>Escallonia</taxon>
    </lineage>
</organism>
<proteinExistence type="predicted"/>
<sequence length="217" mass="22421">MRIQLRVKSSFSAVQVSSPFGCCAGVGITSLGSSRSILKGEHLNQPVTVSVSLTLRGGGGGGCRVWGREREAVGEEGARAGARICGDKAAEARRAGGGPGGVADGRPEVVLVGEGVEGRGGAAGGGEGWSVQAGEDVGLYDVRVHGGESGGAAFFDGGVRDGDYDEEEDEDDDRGEFDVDEEEDDGENQVVPWSSTTPSPPLPNVKDQKEEEFLKLV</sequence>
<accession>A0AA88VA86</accession>
<dbReference type="Proteomes" id="UP001188597">
    <property type="component" value="Unassembled WGS sequence"/>
</dbReference>
<feature type="compositionally biased region" description="Acidic residues" evidence="1">
    <location>
        <begin position="163"/>
        <end position="187"/>
    </location>
</feature>